<evidence type="ECO:0000256" key="6">
    <source>
        <dbReference type="SAM" id="MobiDB-lite"/>
    </source>
</evidence>
<dbReference type="GO" id="GO:0007064">
    <property type="term" value="P:mitotic sister chromatid cohesion"/>
    <property type="evidence" value="ECO:0007669"/>
    <property type="project" value="InterPro"/>
</dbReference>
<dbReference type="PANTHER" id="PTHR12663">
    <property type="entry name" value="ANDROGEN INDUCED INHIBITOR OF PROLIFERATION AS3 / PDS5-RELATED"/>
    <property type="match status" value="1"/>
</dbReference>
<dbReference type="GO" id="GO:0035825">
    <property type="term" value="P:homologous recombination"/>
    <property type="evidence" value="ECO:0007669"/>
    <property type="project" value="UniProtKB-ARBA"/>
</dbReference>
<feature type="region of interest" description="Disordered" evidence="6">
    <location>
        <begin position="424"/>
        <end position="461"/>
    </location>
</feature>
<evidence type="ECO:0000256" key="1">
    <source>
        <dbReference type="ARBA" id="ARBA00004123"/>
    </source>
</evidence>
<evidence type="ECO:0000256" key="5">
    <source>
        <dbReference type="ARBA" id="ARBA00023306"/>
    </source>
</evidence>
<dbReference type="InterPro" id="IPR011989">
    <property type="entry name" value="ARM-like"/>
</dbReference>
<dbReference type="EMBL" id="FO082264">
    <property type="protein sequence ID" value="CCO20007.1"/>
    <property type="molecule type" value="Genomic_DNA"/>
</dbReference>
<dbReference type="KEGG" id="bpg:Bathy15g01460"/>
<sequence>MSLCFTRIMNTQPLAMKLREINQSEDGGRMPKLASAVTHQYVLKHQSSLVVAYASACASEVFRIFAPEQPYEKEETLRAVYENFNQTLGWLKYASSSSSRRKKDHDDEDEDDENEDDEDEDDEGEKEEKEEEEEDGKKLKKKNSKKSTKKKTKADPANPPPNLERKRILFEQSERLLRNIAQYGLCVPVLDLEDKSTSVELAKDLFETLFDATTAKTEPIIGENVARVLNTMIEERGGGYDVLEHSPLLPEILEQTLSRLVEPKKSQNPSAHALSSALVVSCSTSLHVPTQKFLVKSIRNLVPKNHALFNLSKKHAAILEALASVDAAVLSTLWPELHEEARSEEVAQRLKACALLGRVLRARSSTIRIANNGNSFGCIADEYPHVLKMFCERFSDKERAVRVFCCNWALNFLNNGSVGEDAEKTVTNETLPSSQSSSDGTKKTSDNSNTISRLSPKPSGETNAAAVQVFEHLRQRCKDPDEHVRLKATEVLFEIYSRETDRRAVQLKAVKESGERALRDRRPTVRKAVVDGMVKCYRNYALRCMKKAETLRTGGEEDSERFDWIPGTILKGIVVPDIAMHVVEPALANLFPASFPADARTTFWLRALMTSGSALAKSAEDVVDVEDGGKETTIINYVEPRVRDCLKMFLYRREIARKDFKEYMDARELAKGKTSPKNSEKQLSEARVFFSKNFRNEEKSLKLLETGIEQVKDQKFFKSLITLANLNTSQKDARLAAEDAKKRLGEKHGAFQLLEAMIAKIDPSPFDGDHARCTLKMALKNGKKPTKRNEIDENNRRVAMFAMDHAMMLAEANPSIFNSCGDLFLKALSENAEVPPLVDDVVTEFTRLFSVCGGHSLASVKETSHLRDLLVNTVEQGASGWTRSKLAARSLVQLASSSGSGQKKANDANVDALESCFSNLLDALADGRDAEMPNLLAAASAMPPALVFKNLDAVENALFSLVENESNDDFCRVEAIKCLRNFATFEMMKSVSLSSKSSTTGAALLAKVKQFKKRAVDAFVQILESSENDEVLRATALAIPKIASGGSVSEKVIDQTAFYAVAKFLCDNDDDDETKLAFVSKISKYSKRKMSSLGVRWHAIVACLTGNAYSRSVRDVASTAWEVFATKTQRNKFELFNREAVESSKDPETTKSKKSFAFTRSPEYTLVYLIHLLSRVQFGVTSAKDEDGEFDALTAKDLRFSEGVFEHAVHALWPPVDRKAEKMIALNSLVASTLKLIRGVKTCEDAEDADGKTDALYLLTDLCLLACKSVCAKRGFDWMDDRSSESALLQITAVYPSTLYTVVGRRASGKPLEVGGPPRIGDCSHLPRAYLKAQANGGKASKSEYYHHDRSRNNATTTGANKRPAATATTTTTTASNAKVTDAFGGGNLKKQKTLKQTTLKMENPSRAMPKRKATGQAIIVDELYDSDEFEPDSAVKKQKKLALPAPESRFVVPPSPAVGLKSRSTNTTGTTTTTTATTSSKSNSLKQKNVTSFFGVAREDSDVENLPTARGGVREGTTALALVDPIKRGRRRR</sequence>
<protein>
    <submittedName>
        <fullName evidence="7">Uncharacterized protein</fullName>
    </submittedName>
</protein>
<dbReference type="eggNOG" id="KOG1525">
    <property type="taxonomic scope" value="Eukaryota"/>
</dbReference>
<keyword evidence="8" id="KW-1185">Reference proteome</keyword>
<dbReference type="InterPro" id="IPR016024">
    <property type="entry name" value="ARM-type_fold"/>
</dbReference>
<evidence type="ECO:0000313" key="7">
    <source>
        <dbReference type="EMBL" id="CCO20007.1"/>
    </source>
</evidence>
<feature type="compositionally biased region" description="Low complexity" evidence="6">
    <location>
        <begin position="1365"/>
        <end position="1374"/>
    </location>
</feature>
<dbReference type="STRING" id="41875.K8EP57"/>
<feature type="compositionally biased region" description="Basic and acidic residues" evidence="6">
    <location>
        <begin position="1341"/>
        <end position="1352"/>
    </location>
</feature>
<dbReference type="GeneID" id="19011396"/>
<feature type="region of interest" description="Disordered" evidence="6">
    <location>
        <begin position="1341"/>
        <end position="1374"/>
    </location>
</feature>
<dbReference type="GO" id="GO:0005634">
    <property type="term" value="C:nucleus"/>
    <property type="evidence" value="ECO:0007669"/>
    <property type="project" value="UniProtKB-SubCell"/>
</dbReference>
<evidence type="ECO:0000313" key="8">
    <source>
        <dbReference type="Proteomes" id="UP000198341"/>
    </source>
</evidence>
<feature type="compositionally biased region" description="Basic residues" evidence="6">
    <location>
        <begin position="138"/>
        <end position="152"/>
    </location>
</feature>
<evidence type="ECO:0000256" key="4">
    <source>
        <dbReference type="ARBA" id="ARBA00023242"/>
    </source>
</evidence>
<keyword evidence="2" id="KW-0132">Cell division</keyword>
<keyword evidence="5" id="KW-0131">Cell cycle</keyword>
<dbReference type="Pfam" id="PF20168">
    <property type="entry name" value="PDS5"/>
    <property type="match status" value="1"/>
</dbReference>
<gene>
    <name evidence="7" type="ordered locus">Bathy15g01460</name>
</gene>
<evidence type="ECO:0000256" key="3">
    <source>
        <dbReference type="ARBA" id="ARBA00022776"/>
    </source>
</evidence>
<comment type="subcellular location">
    <subcellularLocation>
        <location evidence="1">Nucleus</location>
    </subcellularLocation>
</comment>
<evidence type="ECO:0000256" key="2">
    <source>
        <dbReference type="ARBA" id="ARBA00022618"/>
    </source>
</evidence>
<keyword evidence="4" id="KW-0539">Nucleus</keyword>
<organism evidence="7 8">
    <name type="scientific">Bathycoccus prasinos</name>
    <dbReference type="NCBI Taxonomy" id="41875"/>
    <lineage>
        <taxon>Eukaryota</taxon>
        <taxon>Viridiplantae</taxon>
        <taxon>Chlorophyta</taxon>
        <taxon>Mamiellophyceae</taxon>
        <taxon>Mamiellales</taxon>
        <taxon>Bathycoccaceae</taxon>
        <taxon>Bathycoccus</taxon>
    </lineage>
</organism>
<dbReference type="PANTHER" id="PTHR12663:SF0">
    <property type="entry name" value="PRECOCIOUS DISSOCIATION OF SISTERS 5, ISOFORM A"/>
    <property type="match status" value="1"/>
</dbReference>
<dbReference type="InterPro" id="IPR039776">
    <property type="entry name" value="Pds5"/>
</dbReference>
<proteinExistence type="predicted"/>
<dbReference type="GO" id="GO:0006281">
    <property type="term" value="P:DNA repair"/>
    <property type="evidence" value="ECO:0007669"/>
    <property type="project" value="TreeGrafter"/>
</dbReference>
<dbReference type="GO" id="GO:0051301">
    <property type="term" value="P:cell division"/>
    <property type="evidence" value="ECO:0007669"/>
    <property type="project" value="UniProtKB-KW"/>
</dbReference>
<dbReference type="OrthoDB" id="512726at2759"/>
<feature type="compositionally biased region" description="Acidic residues" evidence="6">
    <location>
        <begin position="106"/>
        <end position="134"/>
    </location>
</feature>
<dbReference type="Proteomes" id="UP000198341">
    <property type="component" value="Chromosome 15"/>
</dbReference>
<dbReference type="GO" id="GO:0000785">
    <property type="term" value="C:chromatin"/>
    <property type="evidence" value="ECO:0007669"/>
    <property type="project" value="TreeGrafter"/>
</dbReference>
<reference evidence="7 8" key="1">
    <citation type="submission" date="2011-10" db="EMBL/GenBank/DDBJ databases">
        <authorList>
            <person name="Genoscope - CEA"/>
        </authorList>
    </citation>
    <scope>NUCLEOTIDE SEQUENCE [LARGE SCALE GENOMIC DNA]</scope>
    <source>
        <strain evidence="7 8">RCC 1105</strain>
    </source>
</reference>
<feature type="compositionally biased region" description="Low complexity" evidence="6">
    <location>
        <begin position="1463"/>
        <end position="1485"/>
    </location>
</feature>
<accession>K8EP57</accession>
<feature type="region of interest" description="Disordered" evidence="6">
    <location>
        <begin position="1453"/>
        <end position="1486"/>
    </location>
</feature>
<dbReference type="Gene3D" id="1.25.10.10">
    <property type="entry name" value="Leucine-rich Repeat Variant"/>
    <property type="match status" value="2"/>
</dbReference>
<feature type="compositionally biased region" description="Polar residues" evidence="6">
    <location>
        <begin position="427"/>
        <end position="439"/>
    </location>
</feature>
<name>K8EP57_9CHLO</name>
<dbReference type="SUPFAM" id="SSF48371">
    <property type="entry name" value="ARM repeat"/>
    <property type="match status" value="1"/>
</dbReference>
<dbReference type="RefSeq" id="XP_007508921.1">
    <property type="nucleotide sequence ID" value="XM_007508859.1"/>
</dbReference>
<keyword evidence="3" id="KW-0498">Mitosis</keyword>
<feature type="region of interest" description="Disordered" evidence="6">
    <location>
        <begin position="95"/>
        <end position="166"/>
    </location>
</feature>